<protein>
    <submittedName>
        <fullName evidence="1">Uncharacterized protein</fullName>
    </submittedName>
</protein>
<accession>A0A7W5BXY8</accession>
<evidence type="ECO:0000313" key="2">
    <source>
        <dbReference type="Proteomes" id="UP000525987"/>
    </source>
</evidence>
<evidence type="ECO:0000313" key="1">
    <source>
        <dbReference type="EMBL" id="MBB3141205.1"/>
    </source>
</evidence>
<organism evidence="1 2">
    <name type="scientific">Halomonas organivorans</name>
    <dbReference type="NCBI Taxonomy" id="257772"/>
    <lineage>
        <taxon>Bacteria</taxon>
        <taxon>Pseudomonadati</taxon>
        <taxon>Pseudomonadota</taxon>
        <taxon>Gammaproteobacteria</taxon>
        <taxon>Oceanospirillales</taxon>
        <taxon>Halomonadaceae</taxon>
        <taxon>Halomonas</taxon>
    </lineage>
</organism>
<dbReference type="AlphaFoldDB" id="A0A7W5BXY8"/>
<dbReference type="Proteomes" id="UP000525987">
    <property type="component" value="Unassembled WGS sequence"/>
</dbReference>
<gene>
    <name evidence="1" type="ORF">FHR96_002082</name>
</gene>
<name>A0A7W5BXY8_9GAMM</name>
<reference evidence="1 2" key="1">
    <citation type="submission" date="2020-08" db="EMBL/GenBank/DDBJ databases">
        <title>Genomic Encyclopedia of Type Strains, Phase III (KMG-III): the genomes of soil and plant-associated and newly described type strains.</title>
        <authorList>
            <person name="Whitman W."/>
        </authorList>
    </citation>
    <scope>NUCLEOTIDE SEQUENCE [LARGE SCALE GENOMIC DNA]</scope>
    <source>
        <strain evidence="1 2">CECT 5995</strain>
    </source>
</reference>
<dbReference type="RefSeq" id="WP_281378390.1">
    <property type="nucleotide sequence ID" value="NZ_JACHXM010000008.1"/>
</dbReference>
<sequence>MIHRQRLYALLRRLIAACLSPLRGVGRQCDRLAVAIERRWRR</sequence>
<keyword evidence="2" id="KW-1185">Reference proteome</keyword>
<comment type="caution">
    <text evidence="1">The sequence shown here is derived from an EMBL/GenBank/DDBJ whole genome shotgun (WGS) entry which is preliminary data.</text>
</comment>
<proteinExistence type="predicted"/>
<dbReference type="EMBL" id="JACHXM010000008">
    <property type="protein sequence ID" value="MBB3141205.1"/>
    <property type="molecule type" value="Genomic_DNA"/>
</dbReference>